<evidence type="ECO:0000313" key="2">
    <source>
        <dbReference type="EMBL" id="THU80204.1"/>
    </source>
</evidence>
<evidence type="ECO:0000256" key="1">
    <source>
        <dbReference type="SAM" id="MobiDB-lite"/>
    </source>
</evidence>
<feature type="compositionally biased region" description="Low complexity" evidence="1">
    <location>
        <begin position="749"/>
        <end position="758"/>
    </location>
</feature>
<name>A0A4S8KW64_DENBC</name>
<keyword evidence="3" id="KW-1185">Reference proteome</keyword>
<sequence>MERVWTPKFRRGIFAGWKSTPTALTGLDFYPPQSNSYTGRIVVYSEDEFLEEEKTKLELYSRNSKQLPFYPGLSSVLIADIPYQRSVDGSIGRFDPTKNPQQFDKTHPYYPFITRPQTAVNALRKPEDVPAFLVWECSPYPREGLGYLSPEYYAALMDRIWRIQTQIREITLDESSSSWPNFRSSQPSKPIAYNWGEEISFDQLVDNLTPLQRWVKELDAWVRMGNLLKRTPRNTQLHLPNTDTTEADDSLIGVWANGMEETDFNWFWMHKIPLFVAHEVKGDKDEPSATTTQRTSDSLLFTDWQDNKTCHEWIGLARRSRITVEENEWDQWIAGQGNEDKSALRFWKSSSLATIVNFPGQDFRTTTESVSDEDTYGPNPPELKVIAENRVPWILPPKVAEPVSKGQWNWFVEDTDDENNRCLRAVSKSARKDLDTSEWSYVYYDRLKKRHLHLYTEIIVPPNLAHDVDVFGLPGPRLLYYKNTEMTVRIRASDWVYKTEVPLRKDIGRSAATPDLESLPRLHSETIPTAQEPTPPIAPPPVRYNYATYPSWQEEEELLDFGEPTPSPVLRPRELSLVRTPSPPAEKPIPTPTSPIPVEEPAIIPTPPMIDDKKLENDAATTLGGQKRKRRSSSEGFDGSIEELLELLSKTCQKTAVEIRIARINKIDTPEGTEFWVKIWNTLEAGWFIQAHYDLPTETGRVFEIRLLGLLPYLECPLLERNSEEQWTRNEVNASTAQIPTPQTNVTIPSPSTSQASSLLSRMDITLQERLEETPRVPLPLTERIELDPQELSSEAQDPAAPISKKRAKSRGGKRHRHWKDILGPVPVNDPQIDMENWTPESWLSQTN</sequence>
<dbReference type="OrthoDB" id="3065040at2759"/>
<feature type="compositionally biased region" description="Pro residues" evidence="1">
    <location>
        <begin position="581"/>
        <end position="595"/>
    </location>
</feature>
<dbReference type="Proteomes" id="UP000297245">
    <property type="component" value="Unassembled WGS sequence"/>
</dbReference>
<accession>A0A4S8KW64</accession>
<feature type="region of interest" description="Disordered" evidence="1">
    <location>
        <begin position="578"/>
        <end position="599"/>
    </location>
</feature>
<proteinExistence type="predicted"/>
<gene>
    <name evidence="2" type="ORF">K435DRAFT_810062</name>
</gene>
<protein>
    <submittedName>
        <fullName evidence="2">Uncharacterized protein</fullName>
    </submittedName>
</protein>
<feature type="region of interest" description="Disordered" evidence="1">
    <location>
        <begin position="782"/>
        <end position="848"/>
    </location>
</feature>
<feature type="region of interest" description="Disordered" evidence="1">
    <location>
        <begin position="734"/>
        <end position="758"/>
    </location>
</feature>
<feature type="compositionally biased region" description="Basic residues" evidence="1">
    <location>
        <begin position="804"/>
        <end position="819"/>
    </location>
</feature>
<reference evidence="2 3" key="1">
    <citation type="journal article" date="2019" name="Nat. Ecol. Evol.">
        <title>Megaphylogeny resolves global patterns of mushroom evolution.</title>
        <authorList>
            <person name="Varga T."/>
            <person name="Krizsan K."/>
            <person name="Foldi C."/>
            <person name="Dima B."/>
            <person name="Sanchez-Garcia M."/>
            <person name="Sanchez-Ramirez S."/>
            <person name="Szollosi G.J."/>
            <person name="Szarkandi J.G."/>
            <person name="Papp V."/>
            <person name="Albert L."/>
            <person name="Andreopoulos W."/>
            <person name="Angelini C."/>
            <person name="Antonin V."/>
            <person name="Barry K.W."/>
            <person name="Bougher N.L."/>
            <person name="Buchanan P."/>
            <person name="Buyck B."/>
            <person name="Bense V."/>
            <person name="Catcheside P."/>
            <person name="Chovatia M."/>
            <person name="Cooper J."/>
            <person name="Damon W."/>
            <person name="Desjardin D."/>
            <person name="Finy P."/>
            <person name="Geml J."/>
            <person name="Haridas S."/>
            <person name="Hughes K."/>
            <person name="Justo A."/>
            <person name="Karasinski D."/>
            <person name="Kautmanova I."/>
            <person name="Kiss B."/>
            <person name="Kocsube S."/>
            <person name="Kotiranta H."/>
            <person name="LaButti K.M."/>
            <person name="Lechner B.E."/>
            <person name="Liimatainen K."/>
            <person name="Lipzen A."/>
            <person name="Lukacs Z."/>
            <person name="Mihaltcheva S."/>
            <person name="Morgado L.N."/>
            <person name="Niskanen T."/>
            <person name="Noordeloos M.E."/>
            <person name="Ohm R.A."/>
            <person name="Ortiz-Santana B."/>
            <person name="Ovrebo C."/>
            <person name="Racz N."/>
            <person name="Riley R."/>
            <person name="Savchenko A."/>
            <person name="Shiryaev A."/>
            <person name="Soop K."/>
            <person name="Spirin V."/>
            <person name="Szebenyi C."/>
            <person name="Tomsovsky M."/>
            <person name="Tulloss R.E."/>
            <person name="Uehling J."/>
            <person name="Grigoriev I.V."/>
            <person name="Vagvolgyi C."/>
            <person name="Papp T."/>
            <person name="Martin F.M."/>
            <person name="Miettinen O."/>
            <person name="Hibbett D.S."/>
            <person name="Nagy L.G."/>
        </authorList>
    </citation>
    <scope>NUCLEOTIDE SEQUENCE [LARGE SCALE GENOMIC DNA]</scope>
    <source>
        <strain evidence="2 3">CBS 962.96</strain>
    </source>
</reference>
<feature type="compositionally biased region" description="Polar residues" evidence="1">
    <location>
        <begin position="839"/>
        <end position="848"/>
    </location>
</feature>
<feature type="compositionally biased region" description="Polar residues" evidence="1">
    <location>
        <begin position="734"/>
        <end position="748"/>
    </location>
</feature>
<evidence type="ECO:0000313" key="3">
    <source>
        <dbReference type="Proteomes" id="UP000297245"/>
    </source>
</evidence>
<dbReference type="EMBL" id="ML179929">
    <property type="protein sequence ID" value="THU80204.1"/>
    <property type="molecule type" value="Genomic_DNA"/>
</dbReference>
<organism evidence="2 3">
    <name type="scientific">Dendrothele bispora (strain CBS 962.96)</name>
    <dbReference type="NCBI Taxonomy" id="1314807"/>
    <lineage>
        <taxon>Eukaryota</taxon>
        <taxon>Fungi</taxon>
        <taxon>Dikarya</taxon>
        <taxon>Basidiomycota</taxon>
        <taxon>Agaricomycotina</taxon>
        <taxon>Agaricomycetes</taxon>
        <taxon>Agaricomycetidae</taxon>
        <taxon>Agaricales</taxon>
        <taxon>Agaricales incertae sedis</taxon>
        <taxon>Dendrothele</taxon>
    </lineage>
</organism>
<dbReference type="AlphaFoldDB" id="A0A4S8KW64"/>